<keyword evidence="1" id="KW-0812">Transmembrane</keyword>
<gene>
    <name evidence="4" type="ORF">P0Y53_11505</name>
</gene>
<dbReference type="InterPro" id="IPR012373">
    <property type="entry name" value="Ferrdict_sens_TM"/>
</dbReference>
<evidence type="ECO:0000259" key="3">
    <source>
        <dbReference type="Pfam" id="PF16344"/>
    </source>
</evidence>
<organism evidence="4 5">
    <name type="scientific">Candidatus Pseudobacter hemicellulosilyticus</name>
    <dbReference type="NCBI Taxonomy" id="3121375"/>
    <lineage>
        <taxon>Bacteria</taxon>
        <taxon>Pseudomonadati</taxon>
        <taxon>Bacteroidota</taxon>
        <taxon>Chitinophagia</taxon>
        <taxon>Chitinophagales</taxon>
        <taxon>Chitinophagaceae</taxon>
        <taxon>Pseudobacter</taxon>
    </lineage>
</organism>
<dbReference type="Gene3D" id="3.55.50.30">
    <property type="match status" value="1"/>
</dbReference>
<dbReference type="EMBL" id="CP119311">
    <property type="protein sequence ID" value="WEK38123.1"/>
    <property type="molecule type" value="Genomic_DNA"/>
</dbReference>
<dbReference type="Pfam" id="PF16344">
    <property type="entry name" value="FecR_C"/>
    <property type="match status" value="1"/>
</dbReference>
<feature type="domain" description="Protein FecR C-terminal" evidence="3">
    <location>
        <begin position="365"/>
        <end position="432"/>
    </location>
</feature>
<accession>A0AAJ5WX26</accession>
<dbReference type="Pfam" id="PF04773">
    <property type="entry name" value="FecR"/>
    <property type="match status" value="1"/>
</dbReference>
<sequence>MMPEERIYLLATRFFEGSITEQEQHELAGWIEQSDNDAALADLLARAWETYRPTAELMALADTRLKGMPQKWYIVPATQQPAAGPDTAGAASVPVIALPVTRNISRKTNKWWWAAAAVLFLLLAGAATWLFLPPGKSSESPTAKNNIVPPGGNKAILTLADGSNIVLDSIGNGQLAAQGNVQILKQGDMVSYVFKQDEDNLQSHLYFNTIATPPGGEYRIVLPDGSKVWLNAASSIRFPARFAAHERRVAVTGECYFEVAAVNNRSGQKLPFIVSVHAGDYAAVEGNMADITVLGTQFNVNAYANEPLVKATLVEGRIRMALPDNTDAVELQPGAQARLQPGAGKITIDRNADLEEVLAWRNGVFSFSNADIPTVMRQLQRWYDVSVVYNGDLPDARFEGTIPRNSNLEEVLDIIRQTNPNIHVKLEGRKIRVTP</sequence>
<name>A0AAJ5WX26_9BACT</name>
<dbReference type="InterPro" id="IPR032508">
    <property type="entry name" value="FecR_C"/>
</dbReference>
<keyword evidence="1" id="KW-0472">Membrane</keyword>
<dbReference type="Gene3D" id="2.60.120.1440">
    <property type="match status" value="1"/>
</dbReference>
<feature type="domain" description="FecR protein" evidence="2">
    <location>
        <begin position="209"/>
        <end position="318"/>
    </location>
</feature>
<dbReference type="AlphaFoldDB" id="A0AAJ5WX26"/>
<dbReference type="Proteomes" id="UP001220610">
    <property type="component" value="Chromosome"/>
</dbReference>
<keyword evidence="1" id="KW-1133">Transmembrane helix</keyword>
<evidence type="ECO:0000313" key="5">
    <source>
        <dbReference type="Proteomes" id="UP001220610"/>
    </source>
</evidence>
<evidence type="ECO:0000256" key="1">
    <source>
        <dbReference type="SAM" id="Phobius"/>
    </source>
</evidence>
<reference evidence="4" key="1">
    <citation type="submission" date="2023-03" db="EMBL/GenBank/DDBJ databases">
        <title>Andean soil-derived lignocellulolytic bacterial consortium as a source of novel taxa and putative plastic-active enzymes.</title>
        <authorList>
            <person name="Diaz-Garcia L."/>
            <person name="Chuvochina M."/>
            <person name="Feuerriegel G."/>
            <person name="Bunk B."/>
            <person name="Sproer C."/>
            <person name="Streit W.R."/>
            <person name="Rodriguez L.M."/>
            <person name="Overmann J."/>
            <person name="Jimenez D.J."/>
        </authorList>
    </citation>
    <scope>NUCLEOTIDE SEQUENCE</scope>
    <source>
        <strain evidence="4">MAG 7</strain>
    </source>
</reference>
<evidence type="ECO:0000313" key="4">
    <source>
        <dbReference type="EMBL" id="WEK38123.1"/>
    </source>
</evidence>
<dbReference type="PANTHER" id="PTHR30273:SF2">
    <property type="entry name" value="PROTEIN FECR"/>
    <property type="match status" value="1"/>
</dbReference>
<evidence type="ECO:0000259" key="2">
    <source>
        <dbReference type="Pfam" id="PF04773"/>
    </source>
</evidence>
<dbReference type="InterPro" id="IPR006860">
    <property type="entry name" value="FecR"/>
</dbReference>
<protein>
    <submittedName>
        <fullName evidence="4">DUF4974 domain-containing protein</fullName>
    </submittedName>
</protein>
<dbReference type="GO" id="GO:0016989">
    <property type="term" value="F:sigma factor antagonist activity"/>
    <property type="evidence" value="ECO:0007669"/>
    <property type="project" value="TreeGrafter"/>
</dbReference>
<proteinExistence type="predicted"/>
<feature type="transmembrane region" description="Helical" evidence="1">
    <location>
        <begin position="111"/>
        <end position="132"/>
    </location>
</feature>
<dbReference type="PANTHER" id="PTHR30273">
    <property type="entry name" value="PERIPLASMIC SIGNAL SENSOR AND SIGMA FACTOR ACTIVATOR FECR-RELATED"/>
    <property type="match status" value="1"/>
</dbReference>